<organism evidence="1">
    <name type="scientific">viral metagenome</name>
    <dbReference type="NCBI Taxonomy" id="1070528"/>
    <lineage>
        <taxon>unclassified sequences</taxon>
        <taxon>metagenomes</taxon>
        <taxon>organismal metagenomes</taxon>
    </lineage>
</organism>
<protein>
    <submittedName>
        <fullName evidence="1">Uncharacterized protein</fullName>
    </submittedName>
</protein>
<evidence type="ECO:0000313" key="1">
    <source>
        <dbReference type="EMBL" id="QHT05756.1"/>
    </source>
</evidence>
<accession>A0A6C0CLU2</accession>
<reference evidence="1" key="1">
    <citation type="journal article" date="2020" name="Nature">
        <title>Giant virus diversity and host interactions through global metagenomics.</title>
        <authorList>
            <person name="Schulz F."/>
            <person name="Roux S."/>
            <person name="Paez-Espino D."/>
            <person name="Jungbluth S."/>
            <person name="Walsh D.A."/>
            <person name="Denef V.J."/>
            <person name="McMahon K.D."/>
            <person name="Konstantinidis K.T."/>
            <person name="Eloe-Fadrosh E.A."/>
            <person name="Kyrpides N.C."/>
            <person name="Woyke T."/>
        </authorList>
    </citation>
    <scope>NUCLEOTIDE SEQUENCE</scope>
    <source>
        <strain evidence="1">GVMAG-M-3300021389-45</strain>
    </source>
</reference>
<name>A0A6C0CLU2_9ZZZZ</name>
<sequence>MLTVICSQVPGRVFETPTEQARVRLKHPKRSPYAANKTDDKKKLRDEISRNRVLRMKIATLTRWNQRSLESALSDTKQIIELLENYDVDLSDE</sequence>
<proteinExistence type="predicted"/>
<dbReference type="AlphaFoldDB" id="A0A6C0CLU2"/>
<dbReference type="EMBL" id="MN739459">
    <property type="protein sequence ID" value="QHT05756.1"/>
    <property type="molecule type" value="Genomic_DNA"/>
</dbReference>